<feature type="region of interest" description="Disordered" evidence="2">
    <location>
        <begin position="261"/>
        <end position="337"/>
    </location>
</feature>
<evidence type="ECO:0000313" key="5">
    <source>
        <dbReference type="Proteomes" id="UP001211065"/>
    </source>
</evidence>
<dbReference type="EMBL" id="JADGJW010000934">
    <property type="protein sequence ID" value="KAJ3209550.1"/>
    <property type="molecule type" value="Genomic_DNA"/>
</dbReference>
<evidence type="ECO:0000256" key="1">
    <source>
        <dbReference type="SAM" id="Coils"/>
    </source>
</evidence>
<dbReference type="InterPro" id="IPR001849">
    <property type="entry name" value="PH_domain"/>
</dbReference>
<proteinExistence type="predicted"/>
<feature type="compositionally biased region" description="Polar residues" evidence="2">
    <location>
        <begin position="324"/>
        <end position="337"/>
    </location>
</feature>
<accession>A0AAD5TVB2</accession>
<dbReference type="AlphaFoldDB" id="A0AAD5TVB2"/>
<dbReference type="SUPFAM" id="SSF50729">
    <property type="entry name" value="PH domain-like"/>
    <property type="match status" value="1"/>
</dbReference>
<sequence>MTVSAKNSNHLSTTIDNLLADLNDCIYELREDEELQNSLPTPSVEQNQNNLLKPTSFHYNQHKNNSQTDKTLKTISSLPDSIGGSLQKLTTNFLNSQKKISVFLVLTSKNLYLFNSDLPTSEYNNNYPINKNSNIRVSEKGTFVIEFYTEWRSNTDEITRKTIEFQCADSDEMMVWIGCFKEYIEKAKNDFSMSAPPSPISSVRSSRRSLSSNHRSSQNSRELSVERQQLYTQQLQYYPSSEAQQNVFSATDANGYLMSRRSSNTGSYHSQASHNFSDDGTGSNYSRGINSARRPSYSGSSNMEEFIRNKNPSSIASDPRDSGFRSSGVPSPKSDSQLFYIDEEKSSNSKLNFLKKKKKEEDNMFAQNKKEYENLKKVEKKRQKEQKKLAKHEEVAALSTDLLGMF</sequence>
<dbReference type="Proteomes" id="UP001211065">
    <property type="component" value="Unassembled WGS sequence"/>
</dbReference>
<keyword evidence="5" id="KW-1185">Reference proteome</keyword>
<feature type="coiled-coil region" evidence="1">
    <location>
        <begin position="368"/>
        <end position="395"/>
    </location>
</feature>
<reference evidence="4" key="1">
    <citation type="submission" date="2020-05" db="EMBL/GenBank/DDBJ databases">
        <title>Phylogenomic resolution of chytrid fungi.</title>
        <authorList>
            <person name="Stajich J.E."/>
            <person name="Amses K."/>
            <person name="Simmons R."/>
            <person name="Seto K."/>
            <person name="Myers J."/>
            <person name="Bonds A."/>
            <person name="Quandt C.A."/>
            <person name="Barry K."/>
            <person name="Liu P."/>
            <person name="Grigoriev I."/>
            <person name="Longcore J.E."/>
            <person name="James T.Y."/>
        </authorList>
    </citation>
    <scope>NUCLEOTIDE SEQUENCE</scope>
    <source>
        <strain evidence="4">JEL0476</strain>
    </source>
</reference>
<gene>
    <name evidence="4" type="ORF">HK099_008481</name>
</gene>
<feature type="compositionally biased region" description="Polar residues" evidence="2">
    <location>
        <begin position="261"/>
        <end position="289"/>
    </location>
</feature>
<dbReference type="Gene3D" id="2.30.29.30">
    <property type="entry name" value="Pleckstrin-homology domain (PH domain)/Phosphotyrosine-binding domain (PTB)"/>
    <property type="match status" value="1"/>
</dbReference>
<evidence type="ECO:0000256" key="2">
    <source>
        <dbReference type="SAM" id="MobiDB-lite"/>
    </source>
</evidence>
<feature type="domain" description="PH" evidence="3">
    <location>
        <begin position="80"/>
        <end position="187"/>
    </location>
</feature>
<dbReference type="InterPro" id="IPR011993">
    <property type="entry name" value="PH-like_dom_sf"/>
</dbReference>
<protein>
    <recommendedName>
        <fullName evidence="3">PH domain-containing protein</fullName>
    </recommendedName>
</protein>
<feature type="region of interest" description="Disordered" evidence="2">
    <location>
        <begin position="194"/>
        <end position="226"/>
    </location>
</feature>
<feature type="compositionally biased region" description="Low complexity" evidence="2">
    <location>
        <begin position="200"/>
        <end position="221"/>
    </location>
</feature>
<dbReference type="SMART" id="SM00233">
    <property type="entry name" value="PH"/>
    <property type="match status" value="1"/>
</dbReference>
<organism evidence="4 5">
    <name type="scientific">Clydaea vesicula</name>
    <dbReference type="NCBI Taxonomy" id="447962"/>
    <lineage>
        <taxon>Eukaryota</taxon>
        <taxon>Fungi</taxon>
        <taxon>Fungi incertae sedis</taxon>
        <taxon>Chytridiomycota</taxon>
        <taxon>Chytridiomycota incertae sedis</taxon>
        <taxon>Chytridiomycetes</taxon>
        <taxon>Lobulomycetales</taxon>
        <taxon>Lobulomycetaceae</taxon>
        <taxon>Clydaea</taxon>
    </lineage>
</organism>
<evidence type="ECO:0000259" key="3">
    <source>
        <dbReference type="SMART" id="SM00233"/>
    </source>
</evidence>
<comment type="caution">
    <text evidence="4">The sequence shown here is derived from an EMBL/GenBank/DDBJ whole genome shotgun (WGS) entry which is preliminary data.</text>
</comment>
<keyword evidence="1" id="KW-0175">Coiled coil</keyword>
<evidence type="ECO:0000313" key="4">
    <source>
        <dbReference type="EMBL" id="KAJ3209550.1"/>
    </source>
</evidence>
<name>A0AAD5TVB2_9FUNG</name>